<feature type="compositionally biased region" description="Polar residues" evidence="1">
    <location>
        <begin position="9"/>
        <end position="27"/>
    </location>
</feature>
<evidence type="ECO:0000256" key="2">
    <source>
        <dbReference type="SAM" id="Phobius"/>
    </source>
</evidence>
<feature type="region of interest" description="Disordered" evidence="1">
    <location>
        <begin position="73"/>
        <end position="102"/>
    </location>
</feature>
<accession>A0A8X6KQB5</accession>
<dbReference type="OrthoDB" id="6429720at2759"/>
<proteinExistence type="predicted"/>
<dbReference type="Proteomes" id="UP000887116">
    <property type="component" value="Unassembled WGS sequence"/>
</dbReference>
<comment type="caution">
    <text evidence="3">The sequence shown here is derived from an EMBL/GenBank/DDBJ whole genome shotgun (WGS) entry which is preliminary data.</text>
</comment>
<reference evidence="3" key="1">
    <citation type="submission" date="2020-07" db="EMBL/GenBank/DDBJ databases">
        <title>Multicomponent nature underlies the extraordinary mechanical properties of spider dragline silk.</title>
        <authorList>
            <person name="Kono N."/>
            <person name="Nakamura H."/>
            <person name="Mori M."/>
            <person name="Yoshida Y."/>
            <person name="Ohtoshi R."/>
            <person name="Malay A.D."/>
            <person name="Moran D.A.P."/>
            <person name="Tomita M."/>
            <person name="Numata K."/>
            <person name="Arakawa K."/>
        </authorList>
    </citation>
    <scope>NUCLEOTIDE SEQUENCE</scope>
</reference>
<keyword evidence="2" id="KW-0812">Transmembrane</keyword>
<dbReference type="PANTHER" id="PTHR33444">
    <property type="entry name" value="SI:DKEY-19B23.12-RELATED"/>
    <property type="match status" value="1"/>
</dbReference>
<feature type="compositionally biased region" description="Polar residues" evidence="1">
    <location>
        <begin position="91"/>
        <end position="102"/>
    </location>
</feature>
<gene>
    <name evidence="3" type="primary">NCL1_29909</name>
    <name evidence="3" type="ORF">TNCT_281611</name>
</gene>
<feature type="transmembrane region" description="Helical" evidence="2">
    <location>
        <begin position="159"/>
        <end position="179"/>
    </location>
</feature>
<feature type="transmembrane region" description="Helical" evidence="2">
    <location>
        <begin position="199"/>
        <end position="218"/>
    </location>
</feature>
<feature type="compositionally biased region" description="Polar residues" evidence="1">
    <location>
        <begin position="37"/>
        <end position="49"/>
    </location>
</feature>
<sequence>MSAVMPNEVFSQSDLKALQGSPQNPLNSKYAVDPIKSNPSTPTQTTASLTDSSDEFTLAEDCTQPLINVTPVPSTSNVCEQSREQTEESVSDGNTSPEHWRSASSVQSTGFLACLRKWARKIRNSKLMLEVLFLLLAMSISTGYMGARYMDSCPMDRSLPIFAFLLGLIGFMLVVYRIVTLGIRRFGCLDSTKDEQKTITVTGVFLIGCLSFTEMVMTFSSTPVFDNPVSKHFCDKVFYYYIYYMNFALIGIAIIATLLHIPGNCSCSEDAEVQRVRF</sequence>
<feature type="transmembrane region" description="Helical" evidence="2">
    <location>
        <begin position="127"/>
        <end position="147"/>
    </location>
</feature>
<evidence type="ECO:0000313" key="3">
    <source>
        <dbReference type="EMBL" id="GFQ82925.1"/>
    </source>
</evidence>
<keyword evidence="2" id="KW-1133">Transmembrane helix</keyword>
<keyword evidence="2" id="KW-0472">Membrane</keyword>
<feature type="transmembrane region" description="Helical" evidence="2">
    <location>
        <begin position="238"/>
        <end position="259"/>
    </location>
</feature>
<dbReference type="EMBL" id="BMAO01012641">
    <property type="protein sequence ID" value="GFQ82925.1"/>
    <property type="molecule type" value="Genomic_DNA"/>
</dbReference>
<feature type="region of interest" description="Disordered" evidence="1">
    <location>
        <begin position="1"/>
        <end position="49"/>
    </location>
</feature>
<evidence type="ECO:0000313" key="4">
    <source>
        <dbReference type="Proteomes" id="UP000887116"/>
    </source>
</evidence>
<dbReference type="PANTHER" id="PTHR33444:SF2">
    <property type="entry name" value="MARVEL DOMAIN-CONTAINING PROTEIN"/>
    <property type="match status" value="1"/>
</dbReference>
<evidence type="ECO:0000256" key="1">
    <source>
        <dbReference type="SAM" id="MobiDB-lite"/>
    </source>
</evidence>
<protein>
    <submittedName>
        <fullName evidence="3">Uncharacterized protein</fullName>
    </submittedName>
</protein>
<keyword evidence="4" id="KW-1185">Reference proteome</keyword>
<organism evidence="3 4">
    <name type="scientific">Trichonephila clavata</name>
    <name type="common">Joro spider</name>
    <name type="synonym">Nephila clavata</name>
    <dbReference type="NCBI Taxonomy" id="2740835"/>
    <lineage>
        <taxon>Eukaryota</taxon>
        <taxon>Metazoa</taxon>
        <taxon>Ecdysozoa</taxon>
        <taxon>Arthropoda</taxon>
        <taxon>Chelicerata</taxon>
        <taxon>Arachnida</taxon>
        <taxon>Araneae</taxon>
        <taxon>Araneomorphae</taxon>
        <taxon>Entelegynae</taxon>
        <taxon>Araneoidea</taxon>
        <taxon>Nephilidae</taxon>
        <taxon>Trichonephila</taxon>
    </lineage>
</organism>
<dbReference type="AlphaFoldDB" id="A0A8X6KQB5"/>
<name>A0A8X6KQB5_TRICU</name>
<dbReference type="InterPro" id="IPR040350">
    <property type="entry name" value="TMEM272"/>
</dbReference>